<keyword evidence="2" id="KW-1185">Reference proteome</keyword>
<protein>
    <recommendedName>
        <fullName evidence="3">Bacterial Pleckstrin homology domain-containing protein</fullName>
    </recommendedName>
</protein>
<dbReference type="Proteomes" id="UP000266016">
    <property type="component" value="Unassembled WGS sequence"/>
</dbReference>
<evidence type="ECO:0000313" key="2">
    <source>
        <dbReference type="Proteomes" id="UP000266016"/>
    </source>
</evidence>
<reference evidence="1 2" key="1">
    <citation type="submission" date="2018-08" db="EMBL/GenBank/DDBJ databases">
        <title>Bacillus jemisoniae sp. nov., Bacillus chryseoplanitiae sp. nov., Bacillus resnikiae sp. nov., and Bacillus frankliniae sp. nov., isolated from Viking spacecraft and associated surfaces.</title>
        <authorList>
            <person name="Seuylemezian A."/>
            <person name="Vaishampayan P."/>
        </authorList>
    </citation>
    <scope>NUCLEOTIDE SEQUENCE [LARGE SCALE GENOMIC DNA]</scope>
    <source>
        <strain evidence="1 2">MA001</strain>
    </source>
</reference>
<sequence>MKWKAHQPYYKILREVTYNEQRTVISNRDMYLYENRITTKYREFPIHTVHDISFRKMGDEEGILYLHTSAGVYPFTVKNDPGTFIQVFKESKALRG</sequence>
<comment type="caution">
    <text evidence="1">The sequence shown here is derived from an EMBL/GenBank/DDBJ whole genome shotgun (WGS) entry which is preliminary data.</text>
</comment>
<dbReference type="EMBL" id="QWVS01000028">
    <property type="protein sequence ID" value="RID84077.1"/>
    <property type="molecule type" value="Genomic_DNA"/>
</dbReference>
<gene>
    <name evidence="1" type="ORF">D1953_14630</name>
</gene>
<dbReference type="AlphaFoldDB" id="A0A398B2I2"/>
<accession>A0A398B2I2</accession>
<dbReference type="RefSeq" id="WP_119117929.1">
    <property type="nucleotide sequence ID" value="NZ_QWVS01000028.1"/>
</dbReference>
<name>A0A398B2I2_9BACI</name>
<proteinExistence type="predicted"/>
<evidence type="ECO:0008006" key="3">
    <source>
        <dbReference type="Google" id="ProtNLM"/>
    </source>
</evidence>
<evidence type="ECO:0000313" key="1">
    <source>
        <dbReference type="EMBL" id="RID84077.1"/>
    </source>
</evidence>
<organism evidence="1 2">
    <name type="scientific">Peribacillus asahii</name>
    <dbReference type="NCBI Taxonomy" id="228899"/>
    <lineage>
        <taxon>Bacteria</taxon>
        <taxon>Bacillati</taxon>
        <taxon>Bacillota</taxon>
        <taxon>Bacilli</taxon>
        <taxon>Bacillales</taxon>
        <taxon>Bacillaceae</taxon>
        <taxon>Peribacillus</taxon>
    </lineage>
</organism>